<dbReference type="Pfam" id="PF00069">
    <property type="entry name" value="Pkinase"/>
    <property type="match status" value="1"/>
</dbReference>
<evidence type="ECO:0000256" key="1">
    <source>
        <dbReference type="ARBA" id="ARBA00012513"/>
    </source>
</evidence>
<dbReference type="PROSITE" id="PS50011">
    <property type="entry name" value="PROTEIN_KINASE_DOM"/>
    <property type="match status" value="1"/>
</dbReference>
<keyword evidence="8" id="KW-0418">Kinase</keyword>
<dbReference type="Gene3D" id="1.10.510.10">
    <property type="entry name" value="Transferase(Phosphotransferase) domain 1"/>
    <property type="match status" value="1"/>
</dbReference>
<dbReference type="SUPFAM" id="SSF56112">
    <property type="entry name" value="Protein kinase-like (PK-like)"/>
    <property type="match status" value="1"/>
</dbReference>
<dbReference type="Proteomes" id="UP000019763">
    <property type="component" value="Unassembled WGS sequence"/>
</dbReference>
<evidence type="ECO:0000313" key="8">
    <source>
        <dbReference type="EMBL" id="EZG79099.1"/>
    </source>
</evidence>
<proteinExistence type="inferred from homology"/>
<evidence type="ECO:0000313" key="9">
    <source>
        <dbReference type="Proteomes" id="UP000019763"/>
    </source>
</evidence>
<evidence type="ECO:0000256" key="4">
    <source>
        <dbReference type="ARBA" id="ARBA00023860"/>
    </source>
</evidence>
<feature type="domain" description="Protein kinase" evidence="7">
    <location>
        <begin position="20"/>
        <end position="291"/>
    </location>
</feature>
<keyword evidence="6" id="KW-0723">Serine/threonine-protein kinase</keyword>
<name>A0A023BBA3_GRENI</name>
<comment type="similarity">
    <text evidence="6">Belongs to the protein kinase superfamily.</text>
</comment>
<keyword evidence="8" id="KW-0808">Transferase</keyword>
<dbReference type="RefSeq" id="XP_011129131.1">
    <property type="nucleotide sequence ID" value="XM_011130829.1"/>
</dbReference>
<keyword evidence="3 5" id="KW-0067">ATP-binding</keyword>
<dbReference type="InterPro" id="IPR000719">
    <property type="entry name" value="Prot_kinase_dom"/>
</dbReference>
<dbReference type="CDD" id="cd14016">
    <property type="entry name" value="STKc_CK1"/>
    <property type="match status" value="1"/>
</dbReference>
<dbReference type="PROSITE" id="PS00108">
    <property type="entry name" value="PROTEIN_KINASE_ST"/>
    <property type="match status" value="1"/>
</dbReference>
<dbReference type="InterPro" id="IPR008271">
    <property type="entry name" value="Ser/Thr_kinase_AS"/>
</dbReference>
<dbReference type="InterPro" id="IPR017441">
    <property type="entry name" value="Protein_kinase_ATP_BS"/>
</dbReference>
<dbReference type="GeneID" id="22911251"/>
<dbReference type="SMART" id="SM00220">
    <property type="entry name" value="S_TKc"/>
    <property type="match status" value="1"/>
</dbReference>
<evidence type="ECO:0000259" key="7">
    <source>
        <dbReference type="PROSITE" id="PS50011"/>
    </source>
</evidence>
<comment type="caution">
    <text evidence="8">The sequence shown here is derived from an EMBL/GenBank/DDBJ whole genome shotgun (WGS) entry which is preliminary data.</text>
</comment>
<organism evidence="8 9">
    <name type="scientific">Gregarina niphandrodes</name>
    <name type="common">Septate eugregarine</name>
    <dbReference type="NCBI Taxonomy" id="110365"/>
    <lineage>
        <taxon>Eukaryota</taxon>
        <taxon>Sar</taxon>
        <taxon>Alveolata</taxon>
        <taxon>Apicomplexa</taxon>
        <taxon>Conoidasida</taxon>
        <taxon>Gregarinasina</taxon>
        <taxon>Eugregarinorida</taxon>
        <taxon>Gregarinidae</taxon>
        <taxon>Gregarina</taxon>
    </lineage>
</organism>
<dbReference type="PROSITE" id="PS00107">
    <property type="entry name" value="PROTEIN_KINASE_ATP"/>
    <property type="match status" value="1"/>
</dbReference>
<dbReference type="OMA" id="VSINTHV"/>
<evidence type="ECO:0000256" key="2">
    <source>
        <dbReference type="ARBA" id="ARBA00022741"/>
    </source>
</evidence>
<gene>
    <name evidence="8" type="ORF">GNI_029430</name>
</gene>
<accession>A0A023BBA3</accession>
<evidence type="ECO:0000256" key="3">
    <source>
        <dbReference type="ARBA" id="ARBA00022840"/>
    </source>
</evidence>
<evidence type="ECO:0000256" key="6">
    <source>
        <dbReference type="RuleBase" id="RU000304"/>
    </source>
</evidence>
<dbReference type="PANTHER" id="PTHR11909">
    <property type="entry name" value="CASEIN KINASE-RELATED"/>
    <property type="match status" value="1"/>
</dbReference>
<keyword evidence="9" id="KW-1185">Reference proteome</keyword>
<dbReference type="FunFam" id="1.10.510.10:FF:000596">
    <property type="entry name" value="CK1 family protein kinase"/>
    <property type="match status" value="1"/>
</dbReference>
<dbReference type="InterPro" id="IPR011009">
    <property type="entry name" value="Kinase-like_dom_sf"/>
</dbReference>
<sequence length="364" mass="42321">MTDEAVLLSPHTSPLVANVWRVTQKIGSGSFGEVYIGLNVKDDRALPVAIKIESSRKRNPHLIYEAKLMQQLEGGVGVPVVHYYGQEHGFNVMVLDLLGPSLEELFDECNRKFSLKTALQLIEMMLCRIEFVHSRFIIHRDIKPHNFLMGRGKLDRLVHIIDFGLAKKYRDPKTLDHIPYKEGKTLTGTARYVSINTHVGIEQARRDDMESLAYVFIYFVQGQLPWQSLKASTKKEKYDKIKEMKICKDAQSLCVGLPKEFADYLSYTRLLRFTERPDYTYCRSLFRDLFFREQFPNDFLFDWSPINNAPSGRHRQKQTAHRRGAENYLTGRRTSADYYIVPPTAHRQVKIRKDEAIYNSDNEY</sequence>
<dbReference type="eggNOG" id="KOG1164">
    <property type="taxonomic scope" value="Eukaryota"/>
</dbReference>
<dbReference type="OrthoDB" id="5800476at2759"/>
<reference evidence="8" key="1">
    <citation type="submission" date="2013-12" db="EMBL/GenBank/DDBJ databases">
        <authorList>
            <person name="Omoto C.K."/>
            <person name="Sibley D."/>
            <person name="Venepally P."/>
            <person name="Hadjithomas M."/>
            <person name="Karamycheva S."/>
            <person name="Brunk B."/>
            <person name="Roos D."/>
            <person name="Caler E."/>
            <person name="Lorenzi H."/>
        </authorList>
    </citation>
    <scope>NUCLEOTIDE SEQUENCE</scope>
</reference>
<dbReference type="GO" id="GO:0005524">
    <property type="term" value="F:ATP binding"/>
    <property type="evidence" value="ECO:0007669"/>
    <property type="project" value="UniProtKB-UniRule"/>
</dbReference>
<dbReference type="EMBL" id="AFNH02000221">
    <property type="protein sequence ID" value="EZG79099.1"/>
    <property type="molecule type" value="Genomic_DNA"/>
</dbReference>
<dbReference type="GO" id="GO:0004674">
    <property type="term" value="F:protein serine/threonine kinase activity"/>
    <property type="evidence" value="ECO:0007669"/>
    <property type="project" value="UniProtKB-KW"/>
</dbReference>
<protein>
    <recommendedName>
        <fullName evidence="4">Casein kinase I</fullName>
        <ecNumber evidence="1">2.7.11.1</ecNumber>
    </recommendedName>
</protein>
<evidence type="ECO:0000256" key="5">
    <source>
        <dbReference type="PROSITE-ProRule" id="PRU10141"/>
    </source>
</evidence>
<dbReference type="VEuPathDB" id="CryptoDB:GNI_029430"/>
<keyword evidence="2 5" id="KW-0547">Nucleotide-binding</keyword>
<dbReference type="AlphaFoldDB" id="A0A023BBA3"/>
<dbReference type="EC" id="2.7.11.1" evidence="1"/>
<dbReference type="InterPro" id="IPR050235">
    <property type="entry name" value="CK1_Ser-Thr_kinase"/>
</dbReference>
<feature type="binding site" evidence="5">
    <location>
        <position position="51"/>
    </location>
    <ligand>
        <name>ATP</name>
        <dbReference type="ChEBI" id="CHEBI:30616"/>
    </ligand>
</feature>